<protein>
    <recommendedName>
        <fullName evidence="2">Rhodanese domain-containing protein</fullName>
    </recommendedName>
</protein>
<evidence type="ECO:0000256" key="1">
    <source>
        <dbReference type="SAM" id="Phobius"/>
    </source>
</evidence>
<dbReference type="Pfam" id="PF11127">
    <property type="entry name" value="YgaP-like_TM"/>
    <property type="match status" value="1"/>
</dbReference>
<feature type="domain" description="Rhodanese" evidence="2">
    <location>
        <begin position="32"/>
        <end position="124"/>
    </location>
</feature>
<dbReference type="PANTHER" id="PTHR44086">
    <property type="entry name" value="THIOSULFATE SULFURTRANSFERASE RDL2, MITOCHONDRIAL-RELATED"/>
    <property type="match status" value="1"/>
</dbReference>
<dbReference type="PANTHER" id="PTHR44086:SF10">
    <property type="entry name" value="THIOSULFATE SULFURTRANSFERASE_RHODANESE-LIKE DOMAIN-CONTAINING PROTEIN 3"/>
    <property type="match status" value="1"/>
</dbReference>
<dbReference type="InterPro" id="IPR021309">
    <property type="entry name" value="YgaP-like_TM"/>
</dbReference>
<keyword evidence="1" id="KW-0472">Membrane</keyword>
<dbReference type="Pfam" id="PF00581">
    <property type="entry name" value="Rhodanese"/>
    <property type="match status" value="1"/>
</dbReference>
<reference evidence="3" key="1">
    <citation type="journal article" date="2006" name="Syst. Appl. Microbiol.">
        <title>Molecular characterization of the alpha-glucosidase activity in Enterobacter sakazakii reveals the presence of a putative gene cluster for palatinose metabolism.</title>
        <authorList>
            <person name="Lehner A."/>
            <person name="Riedel K."/>
            <person name="Rattei T."/>
            <person name="Ruepp A."/>
            <person name="Frishman D."/>
            <person name="Breeuwer P."/>
            <person name="Diep B."/>
            <person name="Eberl L."/>
            <person name="Stephan R."/>
        </authorList>
    </citation>
    <scope>NUCLEOTIDE SEQUENCE</scope>
    <source>
        <strain evidence="3">858</strain>
    </source>
</reference>
<dbReference type="SMART" id="SM00450">
    <property type="entry name" value="RHOD"/>
    <property type="match status" value="1"/>
</dbReference>
<evidence type="ECO:0000313" key="3">
    <source>
        <dbReference type="EMBL" id="CAJ27300.1"/>
    </source>
</evidence>
<dbReference type="AlphaFoldDB" id="Q3ZV34"/>
<dbReference type="GO" id="GO:0004792">
    <property type="term" value="F:thiosulfate-cyanide sulfurtransferase activity"/>
    <property type="evidence" value="ECO:0007669"/>
    <property type="project" value="TreeGrafter"/>
</dbReference>
<dbReference type="Gene3D" id="6.10.140.1340">
    <property type="match status" value="1"/>
</dbReference>
<feature type="transmembrane region" description="Helical" evidence="1">
    <location>
        <begin position="136"/>
        <end position="161"/>
    </location>
</feature>
<name>Q3ZV34_CROSK</name>
<dbReference type="EMBL" id="AM075208">
    <property type="protein sequence ID" value="CAJ27300.1"/>
    <property type="molecule type" value="Genomic_DNA"/>
</dbReference>
<dbReference type="InterPro" id="IPR036873">
    <property type="entry name" value="Rhodanese-like_dom_sf"/>
</dbReference>
<dbReference type="Gene3D" id="3.40.250.10">
    <property type="entry name" value="Rhodanese-like domain"/>
    <property type="match status" value="1"/>
</dbReference>
<keyword evidence="1" id="KW-1133">Transmembrane helix</keyword>
<feature type="transmembrane region" description="Helical" evidence="1">
    <location>
        <begin position="167"/>
        <end position="189"/>
    </location>
</feature>
<proteinExistence type="predicted"/>
<keyword evidence="1" id="KW-0812">Transmembrane</keyword>
<accession>Q3ZV34</accession>
<dbReference type="PROSITE" id="PS50206">
    <property type="entry name" value="RHODANESE_3"/>
    <property type="match status" value="1"/>
</dbReference>
<evidence type="ECO:0000259" key="2">
    <source>
        <dbReference type="PROSITE" id="PS50206"/>
    </source>
</evidence>
<dbReference type="InterPro" id="IPR001763">
    <property type="entry name" value="Rhodanese-like_dom"/>
</dbReference>
<dbReference type="SUPFAM" id="SSF52821">
    <property type="entry name" value="Rhodanese/Cell cycle control phosphatase"/>
    <property type="match status" value="1"/>
</dbReference>
<organism evidence="3">
    <name type="scientific">Cronobacter sakazakii</name>
    <name type="common">Enterobacter sakazakii</name>
    <dbReference type="NCBI Taxonomy" id="28141"/>
    <lineage>
        <taxon>Bacteria</taxon>
        <taxon>Pseudomonadati</taxon>
        <taxon>Pseudomonadota</taxon>
        <taxon>Gammaproteobacteria</taxon>
        <taxon>Enterobacterales</taxon>
        <taxon>Enterobacteriaceae</taxon>
        <taxon>Cronobacter</taxon>
    </lineage>
</organism>
<sequence>MWRWCTRLKLFIVRENKMSSIFITPEEVHALSGQKIMLIDIRGQDEWRREHLADARALPLEQIQPGCLDKDALAQADMVIFHCQSGMRTEKAQQQLIAAAHPANVRIMQGGLNAWKAAGLPVITDRRQPLPLMRQVQIVAGALALGGTIAGAVVTPAFYIIPAFVGAGLMFAGITGWCGMAKLLAVMPWNQHRVS</sequence>